<organism evidence="2 3">
    <name type="scientific">Hymenobacter arizonensis</name>
    <name type="common">Siccationidurans arizonensis</name>
    <dbReference type="NCBI Taxonomy" id="1227077"/>
    <lineage>
        <taxon>Bacteria</taxon>
        <taxon>Pseudomonadati</taxon>
        <taxon>Bacteroidota</taxon>
        <taxon>Cytophagia</taxon>
        <taxon>Cytophagales</taxon>
        <taxon>Hymenobacteraceae</taxon>
        <taxon>Hymenobacter</taxon>
    </lineage>
</organism>
<sequence>MNGKPVEELERGRRSGPLSKQEFLMYLHKTGKLPAKADLD</sequence>
<proteinExistence type="predicted"/>
<reference evidence="3" key="1">
    <citation type="submission" date="2016-10" db="EMBL/GenBank/DDBJ databases">
        <authorList>
            <person name="Varghese N."/>
            <person name="Submissions S."/>
        </authorList>
    </citation>
    <scope>NUCLEOTIDE SEQUENCE [LARGE SCALE GENOMIC DNA]</scope>
    <source>
        <strain evidence="3">OR362-8,ATCC BAA-1266,JCM 13504</strain>
    </source>
</reference>
<protein>
    <submittedName>
        <fullName evidence="2">Uncharacterized protein</fullName>
    </submittedName>
</protein>
<evidence type="ECO:0000256" key="1">
    <source>
        <dbReference type="SAM" id="MobiDB-lite"/>
    </source>
</evidence>
<gene>
    <name evidence="2" type="ORF">SAMN04515668_2043</name>
</gene>
<dbReference type="Proteomes" id="UP000199029">
    <property type="component" value="Unassembled WGS sequence"/>
</dbReference>
<dbReference type="AlphaFoldDB" id="A0A1I5XUA6"/>
<evidence type="ECO:0000313" key="3">
    <source>
        <dbReference type="Proteomes" id="UP000199029"/>
    </source>
</evidence>
<dbReference type="EMBL" id="FOXS01000002">
    <property type="protein sequence ID" value="SFQ35470.1"/>
    <property type="molecule type" value="Genomic_DNA"/>
</dbReference>
<feature type="compositionally biased region" description="Basic and acidic residues" evidence="1">
    <location>
        <begin position="1"/>
        <end position="13"/>
    </location>
</feature>
<feature type="region of interest" description="Disordered" evidence="1">
    <location>
        <begin position="1"/>
        <end position="20"/>
    </location>
</feature>
<dbReference type="STRING" id="1227077.SAMN04515668_2043"/>
<accession>A0A1I5XUA6</accession>
<name>A0A1I5XUA6_HYMAR</name>
<keyword evidence="3" id="KW-1185">Reference proteome</keyword>
<evidence type="ECO:0000313" key="2">
    <source>
        <dbReference type="EMBL" id="SFQ35470.1"/>
    </source>
</evidence>